<dbReference type="EMBL" id="MLHG01000028">
    <property type="protein sequence ID" value="OOF40051.1"/>
    <property type="molecule type" value="Genomic_DNA"/>
</dbReference>
<keyword evidence="1" id="KW-1133">Transmembrane helix</keyword>
<dbReference type="Proteomes" id="UP000189426">
    <property type="component" value="Unassembled WGS sequence"/>
</dbReference>
<name>A0A1V3IGG7_9PAST</name>
<keyword evidence="3" id="KW-1185">Reference proteome</keyword>
<gene>
    <name evidence="2" type="ORF">BKK47_05390</name>
</gene>
<sequence length="59" mass="6190">MIAWVIGSLVISFFLARNLFAGVATGWIVYAIVNSFAPDWAILAGSAVAILGIISTPSH</sequence>
<organism evidence="2 3">
    <name type="scientific">Rodentibacter mrazii</name>
    <dbReference type="NCBI Taxonomy" id="1908257"/>
    <lineage>
        <taxon>Bacteria</taxon>
        <taxon>Pseudomonadati</taxon>
        <taxon>Pseudomonadota</taxon>
        <taxon>Gammaproteobacteria</taxon>
        <taxon>Pasteurellales</taxon>
        <taxon>Pasteurellaceae</taxon>
        <taxon>Rodentibacter</taxon>
    </lineage>
</organism>
<dbReference type="AlphaFoldDB" id="A0A1V3IGG7"/>
<accession>A0A1V3IGG7</accession>
<evidence type="ECO:0000256" key="1">
    <source>
        <dbReference type="SAM" id="Phobius"/>
    </source>
</evidence>
<protein>
    <submittedName>
        <fullName evidence="2">Uncharacterized protein</fullName>
    </submittedName>
</protein>
<keyword evidence="1" id="KW-0472">Membrane</keyword>
<dbReference type="RefSeq" id="WP_077493897.1">
    <property type="nucleotide sequence ID" value="NZ_MLHG01000028.1"/>
</dbReference>
<evidence type="ECO:0000313" key="3">
    <source>
        <dbReference type="Proteomes" id="UP000189426"/>
    </source>
</evidence>
<comment type="caution">
    <text evidence="2">The sequence shown here is derived from an EMBL/GenBank/DDBJ whole genome shotgun (WGS) entry which is preliminary data.</text>
</comment>
<keyword evidence="1" id="KW-0812">Transmembrane</keyword>
<feature type="transmembrane region" description="Helical" evidence="1">
    <location>
        <begin position="31"/>
        <end position="54"/>
    </location>
</feature>
<evidence type="ECO:0000313" key="2">
    <source>
        <dbReference type="EMBL" id="OOF40051.1"/>
    </source>
</evidence>
<proteinExistence type="predicted"/>
<reference evidence="2 3" key="1">
    <citation type="submission" date="2016-10" db="EMBL/GenBank/DDBJ databases">
        <title>Rodentibacter gen. nov. and new species.</title>
        <authorList>
            <person name="Christensen H."/>
        </authorList>
    </citation>
    <scope>NUCLEOTIDE SEQUENCE [LARGE SCALE GENOMIC DNA]</scope>
    <source>
        <strain evidence="2 3">Ppn418</strain>
    </source>
</reference>